<gene>
    <name evidence="2" type="ORF">AB0763_11985</name>
</gene>
<organism evidence="2">
    <name type="scientific">Vibrio sp. HB236076</name>
    <dbReference type="NCBI Taxonomy" id="3232307"/>
    <lineage>
        <taxon>Bacteria</taxon>
        <taxon>Pseudomonadati</taxon>
        <taxon>Pseudomonadota</taxon>
        <taxon>Gammaproteobacteria</taxon>
        <taxon>Vibrionales</taxon>
        <taxon>Vibrionaceae</taxon>
        <taxon>Vibrio</taxon>
    </lineage>
</organism>
<name>A0AB39HFE9_9VIBR</name>
<dbReference type="PROSITE" id="PS51257">
    <property type="entry name" value="PROKAR_LIPOPROTEIN"/>
    <property type="match status" value="1"/>
</dbReference>
<dbReference type="RefSeq" id="WP_306102002.1">
    <property type="nucleotide sequence ID" value="NZ_CP162601.1"/>
</dbReference>
<evidence type="ECO:0000256" key="1">
    <source>
        <dbReference type="SAM" id="MobiDB-lite"/>
    </source>
</evidence>
<feature type="compositionally biased region" description="Gly residues" evidence="1">
    <location>
        <begin position="286"/>
        <end position="301"/>
    </location>
</feature>
<proteinExistence type="predicted"/>
<reference evidence="2" key="1">
    <citation type="submission" date="2024-07" db="EMBL/GenBank/DDBJ databases">
        <title>Genome Analysis of a Potential Novel Vibrio Species Secreting pH- and Thermo-stable Alginate Lyase and its Application in Producing Alginate Oligosaccharides.</title>
        <authorList>
            <person name="Huang H."/>
            <person name="Bao K."/>
        </authorList>
    </citation>
    <scope>NUCLEOTIDE SEQUENCE</scope>
    <source>
        <strain evidence="2">HB236076</strain>
    </source>
</reference>
<protein>
    <recommendedName>
        <fullName evidence="3">Serine/threonine protein kinase</fullName>
    </recommendedName>
</protein>
<evidence type="ECO:0008006" key="3">
    <source>
        <dbReference type="Google" id="ProtNLM"/>
    </source>
</evidence>
<dbReference type="EMBL" id="CP162601">
    <property type="protein sequence ID" value="XDK24871.1"/>
    <property type="molecule type" value="Genomic_DNA"/>
</dbReference>
<feature type="region of interest" description="Disordered" evidence="1">
    <location>
        <begin position="257"/>
        <end position="301"/>
    </location>
</feature>
<evidence type="ECO:0000313" key="2">
    <source>
        <dbReference type="EMBL" id="XDK24871.1"/>
    </source>
</evidence>
<feature type="compositionally biased region" description="Acidic residues" evidence="1">
    <location>
        <begin position="274"/>
        <end position="284"/>
    </location>
</feature>
<dbReference type="KEGG" id="vih:AB0763_11985"/>
<sequence>MKYKLLATCVGAAVLAGCGSDSTSSSSIQAYDGAISGFEGTFICYDDDGVQTDQGTLTETNSDGFGFTSNLSFTALPGSCVVEFADSDGNAVDTSNGKSMSNVSYKIPRGLAKNGGAATPITTLIANYLGDGVDYNESAGSEIITALGLGSIVGTYVTLDELLTNPAAAFATVKSEAGASLYKKLVATTQVLSDVLATGSITDVTDITTVTSNLSDLIVADDSIDFDDVYVDVTGILDDDEYVAALSDSDFDADDNADLVADVSASTETATPVDGDDDDDDDDATGGTGSGSGSSGGSTGA</sequence>
<accession>A0AB39HFE9</accession>
<dbReference type="AlphaFoldDB" id="A0AB39HFE9"/>